<accession>A0ABY5H718</accession>
<dbReference type="PANTHER" id="PTHR47506">
    <property type="entry name" value="TRANSCRIPTIONAL REGULATORY PROTEIN"/>
    <property type="match status" value="1"/>
</dbReference>
<gene>
    <name evidence="6" type="ORF">KDW96_18940</name>
</gene>
<dbReference type="PANTHER" id="PTHR47506:SF10">
    <property type="entry name" value="TRANSCRIPTIONAL REGULATORY PROTEIN"/>
    <property type="match status" value="1"/>
</dbReference>
<dbReference type="Pfam" id="PF00440">
    <property type="entry name" value="TetR_N"/>
    <property type="match status" value="1"/>
</dbReference>
<evidence type="ECO:0000313" key="6">
    <source>
        <dbReference type="EMBL" id="UTW07219.1"/>
    </source>
</evidence>
<keyword evidence="3" id="KW-0804">Transcription</keyword>
<keyword evidence="2 4" id="KW-0238">DNA-binding</keyword>
<dbReference type="InterPro" id="IPR036271">
    <property type="entry name" value="Tet_transcr_reg_TetR-rel_C_sf"/>
</dbReference>
<dbReference type="SUPFAM" id="SSF46689">
    <property type="entry name" value="Homeodomain-like"/>
    <property type="match status" value="1"/>
</dbReference>
<dbReference type="SUPFAM" id="SSF48498">
    <property type="entry name" value="Tetracyclin repressor-like, C-terminal domain"/>
    <property type="match status" value="1"/>
</dbReference>
<dbReference type="InterPro" id="IPR011075">
    <property type="entry name" value="TetR_C"/>
</dbReference>
<feature type="DNA-binding region" description="H-T-H motif" evidence="4">
    <location>
        <begin position="29"/>
        <end position="48"/>
    </location>
</feature>
<dbReference type="PROSITE" id="PS50977">
    <property type="entry name" value="HTH_TETR_2"/>
    <property type="match status" value="1"/>
</dbReference>
<dbReference type="Pfam" id="PF16925">
    <property type="entry name" value="TetR_C_13"/>
    <property type="match status" value="1"/>
</dbReference>
<organism evidence="6 7">
    <name type="scientific">Pseudomonas benzenivorans</name>
    <dbReference type="NCBI Taxonomy" id="556533"/>
    <lineage>
        <taxon>Bacteria</taxon>
        <taxon>Pseudomonadati</taxon>
        <taxon>Pseudomonadota</taxon>
        <taxon>Gammaproteobacteria</taxon>
        <taxon>Pseudomonadales</taxon>
        <taxon>Pseudomonadaceae</taxon>
        <taxon>Pseudomonas</taxon>
    </lineage>
</organism>
<dbReference type="RefSeq" id="WP_255837783.1">
    <property type="nucleotide sequence ID" value="NZ_CP073346.1"/>
</dbReference>
<evidence type="ECO:0000256" key="4">
    <source>
        <dbReference type="PROSITE-ProRule" id="PRU00335"/>
    </source>
</evidence>
<evidence type="ECO:0000256" key="3">
    <source>
        <dbReference type="ARBA" id="ARBA00023163"/>
    </source>
</evidence>
<keyword evidence="1" id="KW-0805">Transcription regulation</keyword>
<dbReference type="Gene3D" id="1.10.10.60">
    <property type="entry name" value="Homeodomain-like"/>
    <property type="match status" value="1"/>
</dbReference>
<evidence type="ECO:0000256" key="2">
    <source>
        <dbReference type="ARBA" id="ARBA00023125"/>
    </source>
</evidence>
<evidence type="ECO:0000256" key="1">
    <source>
        <dbReference type="ARBA" id="ARBA00023015"/>
    </source>
</evidence>
<dbReference type="InterPro" id="IPR009057">
    <property type="entry name" value="Homeodomain-like_sf"/>
</dbReference>
<evidence type="ECO:0000259" key="5">
    <source>
        <dbReference type="PROSITE" id="PS50977"/>
    </source>
</evidence>
<dbReference type="InterPro" id="IPR001647">
    <property type="entry name" value="HTH_TetR"/>
</dbReference>
<keyword evidence="7" id="KW-1185">Reference proteome</keyword>
<proteinExistence type="predicted"/>
<name>A0ABY5H718_9PSED</name>
<reference evidence="6" key="1">
    <citation type="submission" date="2021-04" db="EMBL/GenBank/DDBJ databases">
        <title>Oceanospirillales bacteria with DddD are important DMSP degraders in coastal seawater.</title>
        <authorList>
            <person name="Liu J."/>
        </authorList>
    </citation>
    <scope>NUCLEOTIDE SEQUENCE</scope>
    <source>
        <strain evidence="6">D13-4</strain>
    </source>
</reference>
<feature type="domain" description="HTH tetR-type" evidence="5">
    <location>
        <begin position="6"/>
        <end position="66"/>
    </location>
</feature>
<dbReference type="EMBL" id="CP073346">
    <property type="protein sequence ID" value="UTW07219.1"/>
    <property type="molecule type" value="Genomic_DNA"/>
</dbReference>
<evidence type="ECO:0000313" key="7">
    <source>
        <dbReference type="Proteomes" id="UP001059672"/>
    </source>
</evidence>
<dbReference type="Proteomes" id="UP001059672">
    <property type="component" value="Chromosome"/>
</dbReference>
<protein>
    <submittedName>
        <fullName evidence="6">TetR/AcrR family transcriptional regulator</fullName>
    </submittedName>
</protein>
<dbReference type="Gene3D" id="1.10.357.10">
    <property type="entry name" value="Tetracycline Repressor, domain 2"/>
    <property type="match status" value="1"/>
</dbReference>
<sequence length="202" mass="22610">MPRTSRYDRQTALDKAVLLFWERGYFATSMKQIEEALDMRPGSLYATFGSKSGLFGEALDEYSRQMGEELAGHLARQSSRIAGLKSYLRAVTQSCLEPGRVPARACMLVKTLLEVNNQEPALQQQVNLILRDVEAQLAEVVQQAQEAGELRPEVDCQRLARLLQAQLIGLRSFAQRDVPACHLEALTDDMLAMLEPYRALPA</sequence>